<organism evidence="2 3">
    <name type="scientific">Gregarina niphandrodes</name>
    <name type="common">Septate eugregarine</name>
    <dbReference type="NCBI Taxonomy" id="110365"/>
    <lineage>
        <taxon>Eukaryota</taxon>
        <taxon>Sar</taxon>
        <taxon>Alveolata</taxon>
        <taxon>Apicomplexa</taxon>
        <taxon>Conoidasida</taxon>
        <taxon>Gregarinasina</taxon>
        <taxon>Eugregarinorida</taxon>
        <taxon>Gregarinidae</taxon>
        <taxon>Gregarina</taxon>
    </lineage>
</organism>
<accession>A0A023B258</accession>
<feature type="compositionally biased region" description="Basic and acidic residues" evidence="1">
    <location>
        <begin position="804"/>
        <end position="825"/>
    </location>
</feature>
<proteinExistence type="predicted"/>
<dbReference type="SUPFAM" id="SSF54160">
    <property type="entry name" value="Chromo domain-like"/>
    <property type="match status" value="1"/>
</dbReference>
<evidence type="ECO:0000313" key="2">
    <source>
        <dbReference type="EMBL" id="EZG51526.1"/>
    </source>
</evidence>
<dbReference type="VEuPathDB" id="CryptoDB:GNI_124350"/>
<feature type="region of interest" description="Disordered" evidence="1">
    <location>
        <begin position="757"/>
        <end position="829"/>
    </location>
</feature>
<gene>
    <name evidence="2" type="ORF">GNI_124350</name>
</gene>
<dbReference type="Proteomes" id="UP000019763">
    <property type="component" value="Unassembled WGS sequence"/>
</dbReference>
<name>A0A023B258_GRENI</name>
<evidence type="ECO:0000313" key="3">
    <source>
        <dbReference type="Proteomes" id="UP000019763"/>
    </source>
</evidence>
<feature type="compositionally biased region" description="Low complexity" evidence="1">
    <location>
        <begin position="597"/>
        <end position="609"/>
    </location>
</feature>
<feature type="region of interest" description="Disordered" evidence="1">
    <location>
        <begin position="578"/>
        <end position="631"/>
    </location>
</feature>
<dbReference type="RefSeq" id="XP_011131964.1">
    <property type="nucleotide sequence ID" value="XM_011133662.1"/>
</dbReference>
<reference evidence="2" key="1">
    <citation type="submission" date="2013-12" db="EMBL/GenBank/DDBJ databases">
        <authorList>
            <person name="Omoto C.K."/>
            <person name="Sibley D."/>
            <person name="Venepally P."/>
            <person name="Hadjithomas M."/>
            <person name="Karamycheva S."/>
            <person name="Brunk B."/>
            <person name="Roos D."/>
            <person name="Caler E."/>
            <person name="Lorenzi H."/>
        </authorList>
    </citation>
    <scope>NUCLEOTIDE SEQUENCE</scope>
</reference>
<dbReference type="AlphaFoldDB" id="A0A023B258"/>
<dbReference type="InterPro" id="IPR016197">
    <property type="entry name" value="Chromo-like_dom_sf"/>
</dbReference>
<protein>
    <submittedName>
        <fullName evidence="2">Uncharacterized protein</fullName>
    </submittedName>
</protein>
<feature type="compositionally biased region" description="Low complexity" evidence="1">
    <location>
        <begin position="776"/>
        <end position="786"/>
    </location>
</feature>
<feature type="region of interest" description="Disordered" evidence="1">
    <location>
        <begin position="656"/>
        <end position="690"/>
    </location>
</feature>
<comment type="caution">
    <text evidence="2">The sequence shown here is derived from an EMBL/GenBank/DDBJ whole genome shotgun (WGS) entry which is preliminary data.</text>
</comment>
<sequence>MRPKRRREAVEKTDGDVIQYIEERLRSLSDGETARGLGLVVSYDGVLCSTTKGETGAESESDTYPADYPYEVKFDGQQLLYNTRWTNWAPYYDTWEPRENFETATFNDLLSYLALKFFALWLGQRRREGSDRVEIGSDKGTALDSQFVYEMRNLIKFFPTSQKTVQMFLWYDSKKFVNWELGAKVPPSEGAGRSYSEALKSLMFHLTEVIPGNTLWYWQGDHDPSFSHYRLPKSRAVDLNSVPGEVLVDLHSSETLLQVSYPLKFRADASEEVEAVQKLRTACAVRSSEQKNTHGINTLEEDTRVTDMGEKTTGGYKERDITVQQQRRPSSPAAKGCRTACSDLSGITSVTLAEGCPPAGDSADPWGEARISCHLSGGRMTVLDDETVQQDLIWRPPWADLSAAIRRHGQSLLPAYSSLRSYVPLHIENMLSIEEPATSEAAGHAQSKLWKTRASEVNVWKVNVVAAATDSKENRSADPVCSDSNSKHVHPITKQVCLLSFRRYYGHSGPQSVWVDAGVVAGQFPFLLANYFCDQVISEYIRTCTVEFELFLPGLLWEARWALADPEQLRSVTVQWADKRQRGGPSKSRRKAEAEWQMKTQMTTQTTTQTKEEEQGRRGHYTVATEAETTGADYASASATHSYRGPQEDLVVIDSSEDELDKSRAGDKNRAGRRSRAGADPGSPQGQLRSRLAASEWVLVALRGRFQDVFSALYQLAVTFEKLRIEVDGAELRQALNVPQPEPVSGHDTRIVLMLPLPRSPPTGQKAPPSGHDAAVDPAPAAAKPPTFDWSPFLNSPGTADNSGAKDKTEARTKTENRTETDQGRLTECLGPRPGEVAWLIRLMRGVCGEGAVEYPPFKLSPASDAHLHKTAALVGPYTGVREEPFVAPLLFFDRPVKAMLCVQAALAALVKRHVTTHVCGARDYLLYRTFFCSPGLRAPGSGKRGPGDDSALYRQVLAMPRPQFFDDPRTFHQICQLENSLWAQLLATSPDAPALPPLNLTRVISPPTTRAMTAPSVTSPATATVAAELGLRDRYAHLLAYGLLSYGCPAPVCPNETTFVPAAFQVDEWGDLVLQNHTGARAYYLGPSFSRNDVQGHFAPVVDD</sequence>
<feature type="compositionally biased region" description="Basic and acidic residues" evidence="1">
    <location>
        <begin position="661"/>
        <end position="670"/>
    </location>
</feature>
<keyword evidence="3" id="KW-1185">Reference proteome</keyword>
<evidence type="ECO:0000256" key="1">
    <source>
        <dbReference type="SAM" id="MobiDB-lite"/>
    </source>
</evidence>
<dbReference type="GeneID" id="22914385"/>
<dbReference type="EMBL" id="AFNH02000926">
    <property type="protein sequence ID" value="EZG51526.1"/>
    <property type="molecule type" value="Genomic_DNA"/>
</dbReference>
<feature type="compositionally biased region" description="Polar residues" evidence="1">
    <location>
        <begin position="793"/>
        <end position="802"/>
    </location>
</feature>